<keyword evidence="6" id="KW-0406">Ion transport</keyword>
<feature type="domain" description="AAA+ ATPase" evidence="8">
    <location>
        <begin position="42"/>
        <end position="220"/>
    </location>
</feature>
<evidence type="ECO:0000259" key="8">
    <source>
        <dbReference type="SMART" id="SM00382"/>
    </source>
</evidence>
<dbReference type="GO" id="GO:0006826">
    <property type="term" value="P:iron ion transport"/>
    <property type="evidence" value="ECO:0007669"/>
    <property type="project" value="UniProtKB-KW"/>
</dbReference>
<dbReference type="GO" id="GO:0005886">
    <property type="term" value="C:plasma membrane"/>
    <property type="evidence" value="ECO:0007669"/>
    <property type="project" value="UniProtKB-SubCell"/>
</dbReference>
<dbReference type="InterPro" id="IPR041685">
    <property type="entry name" value="AAA_GajA/Old/RecF-like"/>
</dbReference>
<evidence type="ECO:0000313" key="10">
    <source>
        <dbReference type="Proteomes" id="UP001164733"/>
    </source>
</evidence>
<evidence type="ECO:0000256" key="1">
    <source>
        <dbReference type="ARBA" id="ARBA00004202"/>
    </source>
</evidence>
<keyword evidence="3" id="KW-1003">Cell membrane</keyword>
<dbReference type="InterPro" id="IPR003593">
    <property type="entry name" value="AAA+_ATPase"/>
</dbReference>
<evidence type="ECO:0000256" key="3">
    <source>
        <dbReference type="ARBA" id="ARBA00022475"/>
    </source>
</evidence>
<accession>A0AA47EHB9</accession>
<dbReference type="EMBL" id="CP086239">
    <property type="protein sequence ID" value="WAG59981.1"/>
    <property type="molecule type" value="Genomic_DNA"/>
</dbReference>
<organism evidence="9 10">
    <name type="scientific">Clostridium estertheticum</name>
    <dbReference type="NCBI Taxonomy" id="238834"/>
    <lineage>
        <taxon>Bacteria</taxon>
        <taxon>Bacillati</taxon>
        <taxon>Bacillota</taxon>
        <taxon>Clostridia</taxon>
        <taxon>Eubacteriales</taxon>
        <taxon>Clostridiaceae</taxon>
        <taxon>Clostridium</taxon>
    </lineage>
</organism>
<evidence type="ECO:0000256" key="2">
    <source>
        <dbReference type="ARBA" id="ARBA00022448"/>
    </source>
</evidence>
<evidence type="ECO:0000256" key="5">
    <source>
        <dbReference type="ARBA" id="ARBA00023004"/>
    </source>
</evidence>
<name>A0AA47EHB9_9CLOT</name>
<dbReference type="PANTHER" id="PTHR42771:SF2">
    <property type="entry name" value="IRON(3+)-HYDROXAMATE IMPORT ATP-BINDING PROTEIN FHUC"/>
    <property type="match status" value="1"/>
</dbReference>
<comment type="subcellular location">
    <subcellularLocation>
        <location evidence="1">Cell membrane</location>
        <topology evidence="1">Peripheral membrane protein</topology>
    </subcellularLocation>
</comment>
<dbReference type="Pfam" id="PF13175">
    <property type="entry name" value="AAA_15"/>
    <property type="match status" value="1"/>
</dbReference>
<keyword evidence="2" id="KW-0813">Transport</keyword>
<evidence type="ECO:0000313" key="9">
    <source>
        <dbReference type="EMBL" id="WAG59981.1"/>
    </source>
</evidence>
<sequence>MEFLECNQYLRRLELKRESVESFSNYPFCLPTIKNLSSLDFHPKVTFIVGENGSGKSTILEAIAIACGFNPEGGTINFNFSSMNTHSELYKYIKLVKGVKKPKNGFFLRAESFYNLASNIDELDRVDGGPKLVSSYGGQSLHKQSHGESFFAVFMNRFGGNGLYILDEPEAALSPSRQMSMLTRIHELVNMGSQFIISTHSPIIMAYPESTIYEIKDKMEVVRYEETENYQITKNFINNRDKMLRILIDG</sequence>
<dbReference type="Proteomes" id="UP001164733">
    <property type="component" value="Chromosome"/>
</dbReference>
<dbReference type="RefSeq" id="WP_216123224.1">
    <property type="nucleotide sequence ID" value="NZ_CP086239.1"/>
</dbReference>
<evidence type="ECO:0000256" key="7">
    <source>
        <dbReference type="ARBA" id="ARBA00023136"/>
    </source>
</evidence>
<keyword evidence="5" id="KW-0408">Iron</keyword>
<keyword evidence="7" id="KW-0472">Membrane</keyword>
<dbReference type="InterPro" id="IPR051535">
    <property type="entry name" value="Siderophore_ABC-ATPase"/>
</dbReference>
<evidence type="ECO:0000256" key="6">
    <source>
        <dbReference type="ARBA" id="ARBA00023065"/>
    </source>
</evidence>
<keyword evidence="4" id="KW-0410">Iron transport</keyword>
<dbReference type="InterPro" id="IPR038729">
    <property type="entry name" value="Rad50/SbcC_AAA"/>
</dbReference>
<protein>
    <submittedName>
        <fullName evidence="9">AAA family ATPase</fullName>
    </submittedName>
</protein>
<reference evidence="9" key="1">
    <citation type="submission" date="2021-11" db="EMBL/GenBank/DDBJ databases">
        <title>Clostridia strains as spoilage organisms.</title>
        <authorList>
            <person name="Wambui J."/>
            <person name="Stevens M.J.A."/>
            <person name="Stephan R."/>
        </authorList>
    </citation>
    <scope>NUCLEOTIDE SEQUENCE</scope>
    <source>
        <strain evidence="9">CF009</strain>
    </source>
</reference>
<dbReference type="GO" id="GO:0006302">
    <property type="term" value="P:double-strand break repair"/>
    <property type="evidence" value="ECO:0007669"/>
    <property type="project" value="InterPro"/>
</dbReference>
<gene>
    <name evidence="9" type="ORF">LL038_20955</name>
</gene>
<dbReference type="Pfam" id="PF13476">
    <property type="entry name" value="AAA_23"/>
    <property type="match status" value="1"/>
</dbReference>
<evidence type="ECO:0000256" key="4">
    <source>
        <dbReference type="ARBA" id="ARBA00022496"/>
    </source>
</evidence>
<proteinExistence type="predicted"/>
<dbReference type="GO" id="GO:0016887">
    <property type="term" value="F:ATP hydrolysis activity"/>
    <property type="evidence" value="ECO:0007669"/>
    <property type="project" value="InterPro"/>
</dbReference>
<dbReference type="PANTHER" id="PTHR42771">
    <property type="entry name" value="IRON(3+)-HYDROXAMATE IMPORT ATP-BINDING PROTEIN FHUC"/>
    <property type="match status" value="1"/>
</dbReference>
<dbReference type="AlphaFoldDB" id="A0AA47EHB9"/>
<dbReference type="SMART" id="SM00382">
    <property type="entry name" value="AAA"/>
    <property type="match status" value="1"/>
</dbReference>